<accession>A0ABS5C2U7</accession>
<feature type="chain" id="PRO_5045090262" description="SPOR domain-containing protein" evidence="1">
    <location>
        <begin position="25"/>
        <end position="100"/>
    </location>
</feature>
<evidence type="ECO:0000313" key="3">
    <source>
        <dbReference type="Proteomes" id="UP000676565"/>
    </source>
</evidence>
<keyword evidence="3" id="KW-1185">Reference proteome</keyword>
<keyword evidence="1" id="KW-0732">Signal</keyword>
<reference evidence="2 3" key="1">
    <citation type="submission" date="2021-04" db="EMBL/GenBank/DDBJ databases">
        <authorList>
            <person name="Ivanova A."/>
        </authorList>
    </citation>
    <scope>NUCLEOTIDE SEQUENCE [LARGE SCALE GENOMIC DNA]</scope>
    <source>
        <strain evidence="2 3">G18</strain>
    </source>
</reference>
<dbReference type="RefSeq" id="WP_210660955.1">
    <property type="nucleotide sequence ID" value="NZ_JAGKQQ010000001.1"/>
</dbReference>
<protein>
    <recommendedName>
        <fullName evidence="4">SPOR domain-containing protein</fullName>
    </recommendedName>
</protein>
<evidence type="ECO:0000256" key="1">
    <source>
        <dbReference type="SAM" id="SignalP"/>
    </source>
</evidence>
<sequence length="100" mass="11474">MIRKLILGAVAVAAIGFGTQTATAGEPFRGPVSGPNGGFVPPHQRHDHDYVVLVKRGGHFGHWERYGRYETRREAERVERFLESRGHRARIEVVEDRRRW</sequence>
<gene>
    <name evidence="2" type="ORF">J8F10_32610</name>
</gene>
<dbReference type="EMBL" id="JAGKQQ010000001">
    <property type="protein sequence ID" value="MBP3959997.1"/>
    <property type="molecule type" value="Genomic_DNA"/>
</dbReference>
<proteinExistence type="predicted"/>
<evidence type="ECO:0000313" key="2">
    <source>
        <dbReference type="EMBL" id="MBP3959997.1"/>
    </source>
</evidence>
<dbReference type="Proteomes" id="UP000676565">
    <property type="component" value="Unassembled WGS sequence"/>
</dbReference>
<name>A0ABS5C2U7_9BACT</name>
<organism evidence="2 3">
    <name type="scientific">Gemmata palustris</name>
    <dbReference type="NCBI Taxonomy" id="2822762"/>
    <lineage>
        <taxon>Bacteria</taxon>
        <taxon>Pseudomonadati</taxon>
        <taxon>Planctomycetota</taxon>
        <taxon>Planctomycetia</taxon>
        <taxon>Gemmatales</taxon>
        <taxon>Gemmataceae</taxon>
        <taxon>Gemmata</taxon>
    </lineage>
</organism>
<feature type="signal peptide" evidence="1">
    <location>
        <begin position="1"/>
        <end position="24"/>
    </location>
</feature>
<evidence type="ECO:0008006" key="4">
    <source>
        <dbReference type="Google" id="ProtNLM"/>
    </source>
</evidence>
<comment type="caution">
    <text evidence="2">The sequence shown here is derived from an EMBL/GenBank/DDBJ whole genome shotgun (WGS) entry which is preliminary data.</text>
</comment>